<evidence type="ECO:0000313" key="2">
    <source>
        <dbReference type="EnsemblPlants" id="ORGLA02G0274100.1"/>
    </source>
</evidence>
<feature type="region of interest" description="Disordered" evidence="1">
    <location>
        <begin position="1"/>
        <end position="20"/>
    </location>
</feature>
<name>I1P435_ORYGL</name>
<evidence type="ECO:0000313" key="3">
    <source>
        <dbReference type="Proteomes" id="UP000007306"/>
    </source>
</evidence>
<organism evidence="2 3">
    <name type="scientific">Oryza glaberrima</name>
    <name type="common">African rice</name>
    <dbReference type="NCBI Taxonomy" id="4538"/>
    <lineage>
        <taxon>Eukaryota</taxon>
        <taxon>Viridiplantae</taxon>
        <taxon>Streptophyta</taxon>
        <taxon>Embryophyta</taxon>
        <taxon>Tracheophyta</taxon>
        <taxon>Spermatophyta</taxon>
        <taxon>Magnoliopsida</taxon>
        <taxon>Liliopsida</taxon>
        <taxon>Poales</taxon>
        <taxon>Poaceae</taxon>
        <taxon>BOP clade</taxon>
        <taxon>Oryzoideae</taxon>
        <taxon>Oryzeae</taxon>
        <taxon>Oryzinae</taxon>
        <taxon>Oryza</taxon>
    </lineage>
</organism>
<keyword evidence="3" id="KW-1185">Reference proteome</keyword>
<accession>I1P435</accession>
<dbReference type="Proteomes" id="UP000007306">
    <property type="component" value="Chromosome 2"/>
</dbReference>
<dbReference type="EnsemblPlants" id="ORGLA02G0274100.1">
    <property type="protein sequence ID" value="ORGLA02G0274100.1"/>
    <property type="gene ID" value="ORGLA02G0274100"/>
</dbReference>
<dbReference type="AlphaFoldDB" id="I1P435"/>
<dbReference type="Gramene" id="ORGLA02G0274100.1">
    <property type="protein sequence ID" value="ORGLA02G0274100.1"/>
    <property type="gene ID" value="ORGLA02G0274100"/>
</dbReference>
<reference evidence="2" key="1">
    <citation type="submission" date="2015-06" db="UniProtKB">
        <authorList>
            <consortium name="EnsemblPlants"/>
        </authorList>
    </citation>
    <scope>IDENTIFICATION</scope>
</reference>
<reference evidence="2 3" key="2">
    <citation type="submission" date="2018-04" db="EMBL/GenBank/DDBJ databases">
        <title>OglaRS2 (Oryza glaberrima Reference Sequence Version 2).</title>
        <authorList>
            <person name="Zhang J."/>
            <person name="Kudrna D."/>
            <person name="Lee S."/>
            <person name="Talag J."/>
            <person name="Rajasekar S."/>
            <person name="Wing R.A."/>
        </authorList>
    </citation>
    <scope>NUCLEOTIDE SEQUENCE [LARGE SCALE GENOMIC DNA]</scope>
    <source>
        <strain evidence="2 3">cv. IRGC 96717</strain>
    </source>
</reference>
<proteinExistence type="predicted"/>
<dbReference type="HOGENOM" id="CLU_2389778_0_0_1"/>
<evidence type="ECO:0000256" key="1">
    <source>
        <dbReference type="SAM" id="MobiDB-lite"/>
    </source>
</evidence>
<feature type="region of interest" description="Disordered" evidence="1">
    <location>
        <begin position="42"/>
        <end position="94"/>
    </location>
</feature>
<protein>
    <submittedName>
        <fullName evidence="2">Uncharacterized protein</fullName>
    </submittedName>
</protein>
<sequence>MRQLPFPSHTAAEAAPARFPPRLRSAPLLSFLHSNNASSLPFPSILFSSHPTTHPKYPTMSRPPSSGARPSKQPTPNPARSNVRHATRRSPAQR</sequence>